<sequence length="102" mass="11252">MFGKRCVYNRQETAPSSTVAGEWGVARSGQIIERRTYDGTEWGGHLHENQTDGVIELVQMRVASERTINDGVSINDCFKSSQMSDILDDSEKVVAGRECIAG</sequence>
<evidence type="ECO:0000313" key="1">
    <source>
        <dbReference type="EMBL" id="KAK3575928.1"/>
    </source>
</evidence>
<gene>
    <name evidence="1" type="ORF">CHS0354_030897</name>
</gene>
<reference evidence="1" key="3">
    <citation type="submission" date="2023-05" db="EMBL/GenBank/DDBJ databases">
        <authorList>
            <person name="Smith C.H."/>
        </authorList>
    </citation>
    <scope>NUCLEOTIDE SEQUENCE</scope>
    <source>
        <strain evidence="1">CHS0354</strain>
        <tissue evidence="1">Mantle</tissue>
    </source>
</reference>
<dbReference type="AlphaFoldDB" id="A0AAE0RM44"/>
<evidence type="ECO:0000313" key="2">
    <source>
        <dbReference type="Proteomes" id="UP001195483"/>
    </source>
</evidence>
<proteinExistence type="predicted"/>
<name>A0AAE0RM44_9BIVA</name>
<reference evidence="1" key="2">
    <citation type="journal article" date="2021" name="Genome Biol. Evol.">
        <title>Developing a high-quality reference genome for a parasitic bivalve with doubly uniparental inheritance (Bivalvia: Unionida).</title>
        <authorList>
            <person name="Smith C.H."/>
        </authorList>
    </citation>
    <scope>NUCLEOTIDE SEQUENCE</scope>
    <source>
        <strain evidence="1">CHS0354</strain>
        <tissue evidence="1">Mantle</tissue>
    </source>
</reference>
<feature type="non-terminal residue" evidence="1">
    <location>
        <position position="102"/>
    </location>
</feature>
<dbReference type="Proteomes" id="UP001195483">
    <property type="component" value="Unassembled WGS sequence"/>
</dbReference>
<protein>
    <submittedName>
        <fullName evidence="1">Uncharacterized protein</fullName>
    </submittedName>
</protein>
<dbReference type="EMBL" id="JAEAOA010001839">
    <property type="protein sequence ID" value="KAK3575928.1"/>
    <property type="molecule type" value="Genomic_DNA"/>
</dbReference>
<accession>A0AAE0RM44</accession>
<reference evidence="1" key="1">
    <citation type="journal article" date="2021" name="Genome Biol. Evol.">
        <title>A High-Quality Reference Genome for a Parasitic Bivalve with Doubly Uniparental Inheritance (Bivalvia: Unionida).</title>
        <authorList>
            <person name="Smith C.H."/>
        </authorList>
    </citation>
    <scope>NUCLEOTIDE SEQUENCE</scope>
    <source>
        <strain evidence="1">CHS0354</strain>
    </source>
</reference>
<organism evidence="1 2">
    <name type="scientific">Potamilus streckersoni</name>
    <dbReference type="NCBI Taxonomy" id="2493646"/>
    <lineage>
        <taxon>Eukaryota</taxon>
        <taxon>Metazoa</taxon>
        <taxon>Spiralia</taxon>
        <taxon>Lophotrochozoa</taxon>
        <taxon>Mollusca</taxon>
        <taxon>Bivalvia</taxon>
        <taxon>Autobranchia</taxon>
        <taxon>Heteroconchia</taxon>
        <taxon>Palaeoheterodonta</taxon>
        <taxon>Unionida</taxon>
        <taxon>Unionoidea</taxon>
        <taxon>Unionidae</taxon>
        <taxon>Ambleminae</taxon>
        <taxon>Lampsilini</taxon>
        <taxon>Potamilus</taxon>
    </lineage>
</organism>
<keyword evidence="2" id="KW-1185">Reference proteome</keyword>
<comment type="caution">
    <text evidence="1">The sequence shown here is derived from an EMBL/GenBank/DDBJ whole genome shotgun (WGS) entry which is preliminary data.</text>
</comment>